<dbReference type="Proteomes" id="UP000245514">
    <property type="component" value="Unassembled WGS sequence"/>
</dbReference>
<feature type="domain" description="DNA methylase adenine-specific" evidence="2">
    <location>
        <begin position="185"/>
        <end position="371"/>
    </location>
</feature>
<dbReference type="SUPFAM" id="SSF53335">
    <property type="entry name" value="S-adenosyl-L-methionine-dependent methyltransferases"/>
    <property type="match status" value="1"/>
</dbReference>
<keyword evidence="4" id="KW-1185">Reference proteome</keyword>
<dbReference type="PANTHER" id="PTHR42998">
    <property type="entry name" value="TYPE I RESTRICTION ENZYME HINDVIIP M PROTEIN-RELATED"/>
    <property type="match status" value="1"/>
</dbReference>
<evidence type="ECO:0000313" key="3">
    <source>
        <dbReference type="EMBL" id="PWI28523.1"/>
    </source>
</evidence>
<evidence type="ECO:0000256" key="1">
    <source>
        <dbReference type="SAM" id="Coils"/>
    </source>
</evidence>
<dbReference type="InterPro" id="IPR029063">
    <property type="entry name" value="SAM-dependent_MTases_sf"/>
</dbReference>
<sequence>MGATTGHLTLKDIAELAQVSRPAVSNWRARYSDFPQPVEESTPRKPLFESAAVVDWLKRNGFFPEDAENELRLTALWAVANLLRNELDVDDIPLVMLTLLALDKDANFSVSSEYEELKASISGETLKEVQQGIASLKLEDYGKAAQLVVDRFLGIGSRGARSQYGTSTSLSSATVVAAASTTLDDVGTILDPACGIAATLVGVGRQVPEAQLIGVELEPHIASLAQLLVYLTGYEANIEVGDSLGGDPFFDRKVDLIVCEPPLGMRATRSAGDALRGASPNASLEDLFLLYASSHLGTGARAYVMASEYTTFGTRFKDQRQRLVADGRVEAIVGLPVGLFSSSRLPAALWVLSSEPVKEPLLIDASAARPKSVPGRIAEWLTVARNGEATDVPYKTVSLADVVTHDGSLHPATHLKEPLDSAEVAPVFDAALESLRAGVKGVARINLPSTTSAAITPAESSTALGDLVRAGHFEWFAGRYRADEDLIDEEHAGKESGSGVARIVSLRRDSKPAFVGEFEAKHVLHSADIVVPRISKQEAWVFKEDGHTWVPSGHVAVLRPVSGEYDSDFIAACLNAPVNIDTRGMVPRRVPLLRAVIADLNPEQRAIAAELSRSLAEARESARELEREALETSDAFLNLIFAN</sequence>
<keyword evidence="1" id="KW-0175">Coiled coil</keyword>
<accession>A0ABX5L6P9</accession>
<feature type="coiled-coil region" evidence="1">
    <location>
        <begin position="608"/>
        <end position="635"/>
    </location>
</feature>
<dbReference type="InterPro" id="IPR003356">
    <property type="entry name" value="DNA_methylase_A-5"/>
</dbReference>
<dbReference type="PANTHER" id="PTHR42998:SF1">
    <property type="entry name" value="TYPE I RESTRICTION ENZYME HINDI METHYLASE SUBUNIT"/>
    <property type="match status" value="1"/>
</dbReference>
<organism evidence="3 4">
    <name type="scientific">Pseudoglutamicibacter cumminsii</name>
    <dbReference type="NCBI Taxonomy" id="156979"/>
    <lineage>
        <taxon>Bacteria</taxon>
        <taxon>Bacillati</taxon>
        <taxon>Actinomycetota</taxon>
        <taxon>Actinomycetes</taxon>
        <taxon>Micrococcales</taxon>
        <taxon>Micrococcaceae</taxon>
        <taxon>Pseudoglutamicibacter</taxon>
    </lineage>
</organism>
<dbReference type="Gene3D" id="3.40.50.150">
    <property type="entry name" value="Vaccinia Virus protein VP39"/>
    <property type="match status" value="1"/>
</dbReference>
<dbReference type="InterPro" id="IPR036388">
    <property type="entry name" value="WH-like_DNA-bd_sf"/>
</dbReference>
<reference evidence="3 4" key="1">
    <citation type="submission" date="2018-05" db="EMBL/GenBank/DDBJ databases">
        <title>Draft Genome Sequence of Arthrobacter cumminsii IME1328, Isolated from a Patient Who Suffered from Foot Ulcers in China.</title>
        <authorList>
            <person name="Li M."/>
            <person name="Jiang Z."/>
            <person name="Sun Q."/>
            <person name="Tong Y."/>
        </authorList>
    </citation>
    <scope>NUCLEOTIDE SEQUENCE [LARGE SCALE GENOMIC DNA]</scope>
    <source>
        <strain evidence="3 4">IME1328</strain>
    </source>
</reference>
<dbReference type="RefSeq" id="WP_109302805.1">
    <property type="nucleotide sequence ID" value="NZ_QFWG01000001.1"/>
</dbReference>
<evidence type="ECO:0000313" key="4">
    <source>
        <dbReference type="Proteomes" id="UP000245514"/>
    </source>
</evidence>
<proteinExistence type="predicted"/>
<dbReference type="InterPro" id="IPR052916">
    <property type="entry name" value="Type-I_RE_MTase_Subunit"/>
</dbReference>
<dbReference type="CDD" id="cd02440">
    <property type="entry name" value="AdoMet_MTases"/>
    <property type="match status" value="1"/>
</dbReference>
<dbReference type="EMBL" id="QFWG01000001">
    <property type="protein sequence ID" value="PWI28523.1"/>
    <property type="molecule type" value="Genomic_DNA"/>
</dbReference>
<dbReference type="Pfam" id="PF02384">
    <property type="entry name" value="N6_Mtase"/>
    <property type="match status" value="1"/>
</dbReference>
<protein>
    <recommendedName>
        <fullName evidence="2">DNA methylase adenine-specific domain-containing protein</fullName>
    </recommendedName>
</protein>
<name>A0ABX5L6P9_9MICC</name>
<dbReference type="Gene3D" id="1.10.10.10">
    <property type="entry name" value="Winged helix-like DNA-binding domain superfamily/Winged helix DNA-binding domain"/>
    <property type="match status" value="1"/>
</dbReference>
<evidence type="ECO:0000259" key="2">
    <source>
        <dbReference type="Pfam" id="PF02384"/>
    </source>
</evidence>
<comment type="caution">
    <text evidence="3">The sequence shown here is derived from an EMBL/GenBank/DDBJ whole genome shotgun (WGS) entry which is preliminary data.</text>
</comment>
<gene>
    <name evidence="3" type="ORF">CAY35_00115</name>
</gene>